<evidence type="ECO:0000256" key="5">
    <source>
        <dbReference type="SAM" id="MobiDB-lite"/>
    </source>
</evidence>
<dbReference type="HAMAP" id="MF_00185">
    <property type="entry name" value="IPP_trans"/>
    <property type="match status" value="1"/>
</dbReference>
<feature type="compositionally biased region" description="Basic and acidic residues" evidence="5">
    <location>
        <begin position="211"/>
        <end position="220"/>
    </location>
</feature>
<feature type="compositionally biased region" description="Basic and acidic residues" evidence="5">
    <location>
        <begin position="535"/>
        <end position="547"/>
    </location>
</feature>
<feature type="domain" description="C2H2-type" evidence="6">
    <location>
        <begin position="442"/>
        <end position="465"/>
    </location>
</feature>
<dbReference type="InterPro" id="IPR039657">
    <property type="entry name" value="Dimethylallyltransferase"/>
</dbReference>
<reference evidence="7 8" key="1">
    <citation type="journal article" date="2013" name="BMC Genomics">
        <title>The genome and transcriptome of the pine saprophyte Ophiostoma piceae, and a comparison with the bark beetle-associated pine pathogen Grosmannia clavigera.</title>
        <authorList>
            <person name="Haridas S."/>
            <person name="Wang Y."/>
            <person name="Lim L."/>
            <person name="Massoumi Alamouti S."/>
            <person name="Jackman S."/>
            <person name="Docking R."/>
            <person name="Robertson G."/>
            <person name="Birol I."/>
            <person name="Bohlmann J."/>
            <person name="Breuil C."/>
        </authorList>
    </citation>
    <scope>NUCLEOTIDE SEQUENCE [LARGE SCALE GENOMIC DNA]</scope>
    <source>
        <strain evidence="7 8">UAMH 11346</strain>
    </source>
</reference>
<gene>
    <name evidence="7" type="ORF">F503_02150</name>
</gene>
<keyword evidence="3" id="KW-0547">Nucleotide-binding</keyword>
<dbReference type="Gene3D" id="1.10.20.140">
    <property type="match status" value="1"/>
</dbReference>
<dbReference type="Gene3D" id="3.40.50.300">
    <property type="entry name" value="P-loop containing nucleotide triphosphate hydrolases"/>
    <property type="match status" value="1"/>
</dbReference>
<organism evidence="7 8">
    <name type="scientific">Ophiostoma piceae (strain UAMH 11346)</name>
    <name type="common">Sap stain fungus</name>
    <dbReference type="NCBI Taxonomy" id="1262450"/>
    <lineage>
        <taxon>Eukaryota</taxon>
        <taxon>Fungi</taxon>
        <taxon>Dikarya</taxon>
        <taxon>Ascomycota</taxon>
        <taxon>Pezizomycotina</taxon>
        <taxon>Sordariomycetes</taxon>
        <taxon>Sordariomycetidae</taxon>
        <taxon>Ophiostomatales</taxon>
        <taxon>Ophiostomataceae</taxon>
        <taxon>Ophiostoma</taxon>
    </lineage>
</organism>
<protein>
    <submittedName>
        <fullName evidence="7">Trna isopentenyltransferase</fullName>
    </submittedName>
</protein>
<dbReference type="GO" id="GO:0005739">
    <property type="term" value="C:mitochondrion"/>
    <property type="evidence" value="ECO:0007669"/>
    <property type="project" value="TreeGrafter"/>
</dbReference>
<dbReference type="InterPro" id="IPR027417">
    <property type="entry name" value="P-loop_NTPase"/>
</dbReference>
<dbReference type="SUPFAM" id="SSF52540">
    <property type="entry name" value="P-loop containing nucleoside triphosphate hydrolases"/>
    <property type="match status" value="1"/>
</dbReference>
<accession>S3C120</accession>
<dbReference type="GO" id="GO:0006400">
    <property type="term" value="P:tRNA modification"/>
    <property type="evidence" value="ECO:0007669"/>
    <property type="project" value="TreeGrafter"/>
</dbReference>
<dbReference type="PANTHER" id="PTHR11088">
    <property type="entry name" value="TRNA DIMETHYLALLYLTRANSFERASE"/>
    <property type="match status" value="1"/>
</dbReference>
<dbReference type="VEuPathDB" id="FungiDB:F503_02150"/>
<dbReference type="GO" id="GO:0052381">
    <property type="term" value="F:tRNA dimethylallyltransferase activity"/>
    <property type="evidence" value="ECO:0007669"/>
    <property type="project" value="InterPro"/>
</dbReference>
<feature type="region of interest" description="Disordered" evidence="5">
    <location>
        <begin position="495"/>
        <end position="547"/>
    </location>
</feature>
<keyword evidence="8" id="KW-1185">Reference proteome</keyword>
<dbReference type="OrthoDB" id="775260at2759"/>
<dbReference type="Pfam" id="PF01715">
    <property type="entry name" value="IPPT"/>
    <property type="match status" value="1"/>
</dbReference>
<dbReference type="eggNOG" id="KOG1384">
    <property type="taxonomic scope" value="Eukaryota"/>
</dbReference>
<dbReference type="InterPro" id="IPR036236">
    <property type="entry name" value="Znf_C2H2_sf"/>
</dbReference>
<evidence type="ECO:0000256" key="4">
    <source>
        <dbReference type="ARBA" id="ARBA00022840"/>
    </source>
</evidence>
<dbReference type="OMA" id="QSIGFHE"/>
<keyword evidence="2 7" id="KW-0808">Transferase</keyword>
<feature type="compositionally biased region" description="Basic and acidic residues" evidence="5">
    <location>
        <begin position="128"/>
        <end position="138"/>
    </location>
</feature>
<sequence length="547" mass="61524">MSRQRPTDPLVVVLGSTGTGKSDLAVELARRFNGEIINADAMQMYHGLPVTTNKISVAEQRGVPHHLLGTIALHEPTWRVDHFKKEASRIIADIRGRGRLPIVVGGSQYYTDGLLFDDILVEGEFDRAGDEGDNRAEDADADEESFGDTGDREKEFPILAESTERLYAELQRVDPVIAMRWHPRDRRRIVRSLEIFLQTGRRTSDIYAEQKTRREEKLKAESGFQPRGGDANTQSSWNTLMFWVYAQPDVLNARLDGRIDTMQARGLEQETSAMYDTLRDYEARGTPIDKTKGIWQSIGYKEMEPYVKAVKEKQQDVDIDALRTAGLDGIKFGTRRYARYQLRWIKHKTIPCLQDAHPRALDHLFLLDSTDKSAWHENVAEVGVSLAAKFLGESPDGEIGGEPVESLPAPMDVSERARTVLHETIHASRGTVFNAEKPFKQTCVVCNVTTVSEEQWTKHVRGSRHRRVVQKHKRRALVPADIQERLAAEKTARWAERGWTAPTPDSKMQAVSAGAGPQTQVSSESRDTTTTTVETKPEASPEKTTEV</sequence>
<dbReference type="PANTHER" id="PTHR11088:SF89">
    <property type="entry name" value="TRNA DIMETHYLALLYLTRANSFERASE"/>
    <property type="match status" value="1"/>
</dbReference>
<comment type="similarity">
    <text evidence="1">Belongs to the IPP transferase family.</text>
</comment>
<dbReference type="EMBL" id="KE148156">
    <property type="protein sequence ID" value="EPE05411.1"/>
    <property type="molecule type" value="Genomic_DNA"/>
</dbReference>
<dbReference type="GO" id="GO:0005524">
    <property type="term" value="F:ATP binding"/>
    <property type="evidence" value="ECO:0007669"/>
    <property type="project" value="UniProtKB-KW"/>
</dbReference>
<proteinExistence type="inferred from homology"/>
<evidence type="ECO:0000256" key="1">
    <source>
        <dbReference type="ARBA" id="ARBA00005842"/>
    </source>
</evidence>
<feature type="region of interest" description="Disordered" evidence="5">
    <location>
        <begin position="128"/>
        <end position="151"/>
    </location>
</feature>
<dbReference type="HOGENOM" id="CLU_032616_2_1_1"/>
<evidence type="ECO:0000313" key="7">
    <source>
        <dbReference type="EMBL" id="EPE05411.1"/>
    </source>
</evidence>
<keyword evidence="4" id="KW-0067">ATP-binding</keyword>
<dbReference type="Gene3D" id="3.30.160.60">
    <property type="entry name" value="Classic Zinc Finger"/>
    <property type="match status" value="1"/>
</dbReference>
<dbReference type="Pfam" id="PF12874">
    <property type="entry name" value="zf-met"/>
    <property type="match status" value="1"/>
</dbReference>
<dbReference type="Proteomes" id="UP000016923">
    <property type="component" value="Unassembled WGS sequence"/>
</dbReference>
<evidence type="ECO:0000313" key="8">
    <source>
        <dbReference type="Proteomes" id="UP000016923"/>
    </source>
</evidence>
<dbReference type="AlphaFoldDB" id="S3C120"/>
<evidence type="ECO:0000256" key="2">
    <source>
        <dbReference type="ARBA" id="ARBA00022679"/>
    </source>
</evidence>
<dbReference type="InterPro" id="IPR018022">
    <property type="entry name" value="IPT"/>
</dbReference>
<dbReference type="SUPFAM" id="SSF57667">
    <property type="entry name" value="beta-beta-alpha zinc fingers"/>
    <property type="match status" value="1"/>
</dbReference>
<name>S3C120_OPHP1</name>
<dbReference type="STRING" id="1262450.S3C120"/>
<dbReference type="InterPro" id="IPR013087">
    <property type="entry name" value="Znf_C2H2_type"/>
</dbReference>
<evidence type="ECO:0000256" key="3">
    <source>
        <dbReference type="ARBA" id="ARBA00022741"/>
    </source>
</evidence>
<evidence type="ECO:0000259" key="6">
    <source>
        <dbReference type="Pfam" id="PF12874"/>
    </source>
</evidence>
<feature type="region of interest" description="Disordered" evidence="5">
    <location>
        <begin position="211"/>
        <end position="231"/>
    </location>
</feature>